<dbReference type="Proteomes" id="UP001159363">
    <property type="component" value="Chromosome 5"/>
</dbReference>
<evidence type="ECO:0000313" key="1">
    <source>
        <dbReference type="EMBL" id="KAJ8880747.1"/>
    </source>
</evidence>
<dbReference type="Gene3D" id="1.10.10.10">
    <property type="entry name" value="Winged helix-like DNA-binding domain superfamily/Winged helix DNA-binding domain"/>
    <property type="match status" value="1"/>
</dbReference>
<evidence type="ECO:0000313" key="2">
    <source>
        <dbReference type="Proteomes" id="UP001159363"/>
    </source>
</evidence>
<evidence type="ECO:0008006" key="3">
    <source>
        <dbReference type="Google" id="ProtNLM"/>
    </source>
</evidence>
<dbReference type="EMBL" id="JARBHB010000006">
    <property type="protein sequence ID" value="KAJ8880747.1"/>
    <property type="molecule type" value="Genomic_DNA"/>
</dbReference>
<name>A0ABQ9H8Y6_9NEOP</name>
<gene>
    <name evidence="1" type="ORF">PR048_017217</name>
</gene>
<keyword evidence="2" id="KW-1185">Reference proteome</keyword>
<dbReference type="InterPro" id="IPR036397">
    <property type="entry name" value="RNaseH_sf"/>
</dbReference>
<sequence length="570" mass="63858">MQLGVSLVTFRLNITSGECIIQVGEMIPTMHMMVPLRPTRDGTKLIDKSMRFNMLPDMKVPHKKALAAYKNGNMGFNECCRQYGNPKPKLKCHLDCKNVIANAGMKALGRTLPLEIENQVVEHILKLEELLFGVTINNIRKLAYQIAEHSHIPHCIVVYWRYWSPLLPPIFRASLYDLANARPHGANIVRLFLDDHQASLSPRPTRFPDLSPIENVFSMVRRRLACQRTPAVTTDELRARIEAAWAEIPETYIQSLLLSMPRRLATVIAALSENVHVDGTDNSLSISDRSCRYCGKTYSKSCHARRHEMSSECMKKTQWPYLTISYHKCGHKFMCHGVKHVSDNVRLETYDPQRKQCFDSYNKHAKQCKTRVREPVHVLGKPNANGFLLNQSGFRGMLKDHIAPNLTVSLKDVCSFLAVDLCGLHPLQAGVEPVDKEMARGAELSDFDKGVIVGCHLSRLSSRALAQNVNRPKSTVALVWRKWKDDGHCANAARSEPTDLDIPEEELSISPISRQAIQLGDSGGVWTGATGHWSSGNWFCGVMSQGLHYAGPMDVYGCGVYPGNGFCRGV</sequence>
<proteinExistence type="predicted"/>
<dbReference type="InterPro" id="IPR036388">
    <property type="entry name" value="WH-like_DNA-bd_sf"/>
</dbReference>
<protein>
    <recommendedName>
        <fullName evidence="3">C2H2-type domain-containing protein</fullName>
    </recommendedName>
</protein>
<comment type="caution">
    <text evidence="1">The sequence shown here is derived from an EMBL/GenBank/DDBJ whole genome shotgun (WGS) entry which is preliminary data.</text>
</comment>
<reference evidence="1 2" key="1">
    <citation type="submission" date="2023-02" db="EMBL/GenBank/DDBJ databases">
        <title>LHISI_Scaffold_Assembly.</title>
        <authorList>
            <person name="Stuart O.P."/>
            <person name="Cleave R."/>
            <person name="Magrath M.J.L."/>
            <person name="Mikheyev A.S."/>
        </authorList>
    </citation>
    <scope>NUCLEOTIDE SEQUENCE [LARGE SCALE GENOMIC DNA]</scope>
    <source>
        <strain evidence="1">Daus_M_001</strain>
        <tissue evidence="1">Leg muscle</tissue>
    </source>
</reference>
<dbReference type="Gene3D" id="3.30.420.10">
    <property type="entry name" value="Ribonuclease H-like superfamily/Ribonuclease H"/>
    <property type="match status" value="1"/>
</dbReference>
<accession>A0ABQ9H8Y6</accession>
<organism evidence="1 2">
    <name type="scientific">Dryococelus australis</name>
    <dbReference type="NCBI Taxonomy" id="614101"/>
    <lineage>
        <taxon>Eukaryota</taxon>
        <taxon>Metazoa</taxon>
        <taxon>Ecdysozoa</taxon>
        <taxon>Arthropoda</taxon>
        <taxon>Hexapoda</taxon>
        <taxon>Insecta</taxon>
        <taxon>Pterygota</taxon>
        <taxon>Neoptera</taxon>
        <taxon>Polyneoptera</taxon>
        <taxon>Phasmatodea</taxon>
        <taxon>Verophasmatodea</taxon>
        <taxon>Anareolatae</taxon>
        <taxon>Phasmatidae</taxon>
        <taxon>Eurycanthinae</taxon>
        <taxon>Dryococelus</taxon>
    </lineage>
</organism>